<reference evidence="2" key="1">
    <citation type="submission" date="2015-09" db="EMBL/GenBank/DDBJ databases">
        <authorList>
            <person name="Bertelli C."/>
        </authorList>
    </citation>
    <scope>NUCLEOTIDE SEQUENCE [LARGE SCALE GENOMIC DNA]</scope>
    <source>
        <strain evidence="2">KNic</strain>
    </source>
</reference>
<dbReference type="GO" id="GO:0050660">
    <property type="term" value="F:flavin adenine dinucleotide binding"/>
    <property type="evidence" value="ECO:0007669"/>
    <property type="project" value="InterPro"/>
</dbReference>
<name>A0A0U5JBP2_9BACT</name>
<evidence type="ECO:0008006" key="3">
    <source>
        <dbReference type="Google" id="ProtNLM"/>
    </source>
</evidence>
<proteinExistence type="predicted"/>
<dbReference type="AlphaFoldDB" id="A0A0U5JBP2"/>
<protein>
    <recommendedName>
        <fullName evidence="3">FAD-binding PCMH-type domain-containing protein</fullName>
    </recommendedName>
</protein>
<sequence length="349" mass="40352">MLAIYEKPGAHTPWQSINQLLDSQERLEWRSETCISYLFAPKTLSKLSALLYLLKTEQVSYAVQNQEQGDIAEKGVWISVRSFSQAEWQGDGHIAVGAGSNLFQLQSKLLEEKYELGLEDLAGRHHSIASFLLEAPPMGLFLRQEALSERLLQVEWVNGDGGIVKWGRGLPGMGGPCLSQLIWGLRNLKAVLVKVLFKAYPIPPERLLLNWSFLKRDELWKQFDRLRSLTATWERLDLVIPNDPLQKGFLLAQISGSKEEMKTFSSLCPEFARAETSDRLCQLRKFFEQQRFQFQPIKCREETERKELAGYCWYHGLTDQSWFVHPFSHNDTIDEPAEWKKRFWNCLNN</sequence>
<dbReference type="Proteomes" id="UP000069902">
    <property type="component" value="Chromosome cPNK"/>
</dbReference>
<accession>A0A0U5JBP2</accession>
<dbReference type="InterPro" id="IPR036318">
    <property type="entry name" value="FAD-bd_PCMH-like_sf"/>
</dbReference>
<keyword evidence="2" id="KW-1185">Reference proteome</keyword>
<dbReference type="STRING" id="389348.PNK_0584"/>
<dbReference type="SUPFAM" id="SSF56176">
    <property type="entry name" value="FAD-binding/transporter-associated domain-like"/>
    <property type="match status" value="1"/>
</dbReference>
<dbReference type="Gene3D" id="3.30.465.10">
    <property type="match status" value="1"/>
</dbReference>
<dbReference type="EMBL" id="LN879502">
    <property type="protein sequence ID" value="CUI16212.1"/>
    <property type="molecule type" value="Genomic_DNA"/>
</dbReference>
<dbReference type="InParanoid" id="A0A0U5JBP2"/>
<dbReference type="KEGG" id="pnl:PNK_0584"/>
<gene>
    <name evidence="1" type="ORF">PNK_0584</name>
</gene>
<evidence type="ECO:0000313" key="1">
    <source>
        <dbReference type="EMBL" id="CUI16212.1"/>
    </source>
</evidence>
<dbReference type="InterPro" id="IPR016169">
    <property type="entry name" value="FAD-bd_PCMH_sub2"/>
</dbReference>
<organism evidence="1 2">
    <name type="scientific">Candidatus Protochlamydia naegleriophila</name>
    <dbReference type="NCBI Taxonomy" id="389348"/>
    <lineage>
        <taxon>Bacteria</taxon>
        <taxon>Pseudomonadati</taxon>
        <taxon>Chlamydiota</taxon>
        <taxon>Chlamydiia</taxon>
        <taxon>Parachlamydiales</taxon>
        <taxon>Parachlamydiaceae</taxon>
        <taxon>Candidatus Protochlamydia</taxon>
    </lineage>
</organism>
<evidence type="ECO:0000313" key="2">
    <source>
        <dbReference type="Proteomes" id="UP000069902"/>
    </source>
</evidence>
<dbReference type="PATRIC" id="fig|389348.3.peg.643"/>